<feature type="transmembrane region" description="Helical" evidence="1">
    <location>
        <begin position="143"/>
        <end position="167"/>
    </location>
</feature>
<dbReference type="EnsemblPlants" id="OB0037G10020.1">
    <property type="protein sequence ID" value="OB0037G10020.1"/>
    <property type="gene ID" value="OB0037G10020"/>
</dbReference>
<evidence type="ECO:0000256" key="1">
    <source>
        <dbReference type="SAM" id="Phobius"/>
    </source>
</evidence>
<dbReference type="Proteomes" id="UP000006038">
    <property type="component" value="Unassembled WGS sequence"/>
</dbReference>
<dbReference type="PANTHER" id="PTHR34483">
    <property type="entry name" value="OS09G0129800 PROTEIN"/>
    <property type="match status" value="1"/>
</dbReference>
<keyword evidence="3" id="KW-1185">Reference proteome</keyword>
<name>J3KTW9_ORYBR</name>
<dbReference type="eggNOG" id="ENOG502R3HN">
    <property type="taxonomic scope" value="Eukaryota"/>
</dbReference>
<organism evidence="2">
    <name type="scientific">Oryza brachyantha</name>
    <name type="common">malo sina</name>
    <dbReference type="NCBI Taxonomy" id="4533"/>
    <lineage>
        <taxon>Eukaryota</taxon>
        <taxon>Viridiplantae</taxon>
        <taxon>Streptophyta</taxon>
        <taxon>Embryophyta</taxon>
        <taxon>Tracheophyta</taxon>
        <taxon>Spermatophyta</taxon>
        <taxon>Magnoliopsida</taxon>
        <taxon>Liliopsida</taxon>
        <taxon>Poales</taxon>
        <taxon>Poaceae</taxon>
        <taxon>BOP clade</taxon>
        <taxon>Oryzoideae</taxon>
        <taxon>Oryzeae</taxon>
        <taxon>Oryzinae</taxon>
        <taxon>Oryza</taxon>
    </lineage>
</organism>
<feature type="transmembrane region" description="Helical" evidence="1">
    <location>
        <begin position="268"/>
        <end position="289"/>
    </location>
</feature>
<evidence type="ECO:0000313" key="2">
    <source>
        <dbReference type="EnsemblPlants" id="OB0037G10020.1"/>
    </source>
</evidence>
<dbReference type="PANTHER" id="PTHR34483:SF2">
    <property type="entry name" value="OS09G0130700 PROTEIN"/>
    <property type="match status" value="1"/>
</dbReference>
<dbReference type="Gramene" id="OB0037G10020.1">
    <property type="protein sequence ID" value="OB0037G10020.1"/>
    <property type="gene ID" value="OB0037G10020"/>
</dbReference>
<keyword evidence="1" id="KW-0472">Membrane</keyword>
<dbReference type="HOGENOM" id="CLU_730339_0_0_1"/>
<reference evidence="2" key="1">
    <citation type="submission" date="2015-06" db="UniProtKB">
        <authorList>
            <consortium name="EnsemblPlants"/>
        </authorList>
    </citation>
    <scope>IDENTIFICATION</scope>
</reference>
<dbReference type="AlphaFoldDB" id="J3KTW9"/>
<keyword evidence="1" id="KW-1133">Transmembrane helix</keyword>
<sequence length="361" mass="38442">MPSSYRARQSSDDHKTTALCTLTTICYDTLTRSVSSIVKTRAMAAAASTTSSSCITFIAESMILPTRNIRLFAPIFLLIFGHTFVFLAVAAIHVNPLAASIDVHTLAAGIPLLVHAPGSTTTHAAPTDTGAIRGHAKKGALVYLAYLLTRLAVQVVAVVAGCTTYSGERLAFTELLGWNAIKGRITRPLTTAMFLGILDLATVALVAVGVSGMASILSFPLLLAAVVFYVHLSAVTPVSIAVSSAEGRWAAPALWQAWRLMKARRKEAGVLTLIACLVPAAVWPVYAIAATLSDRLWISTFFVWLMGIVFGFFLLPVALQLLATAAATVFYYHCVEVHAAVARGPENVPVDVDHNDAVDHV</sequence>
<feature type="transmembrane region" description="Helical" evidence="1">
    <location>
        <begin position="188"/>
        <end position="210"/>
    </location>
</feature>
<feature type="transmembrane region" description="Helical" evidence="1">
    <location>
        <begin position="71"/>
        <end position="94"/>
    </location>
</feature>
<dbReference type="OMA" id="HYESVMP"/>
<feature type="transmembrane region" description="Helical" evidence="1">
    <location>
        <begin position="301"/>
        <end position="323"/>
    </location>
</feature>
<proteinExistence type="predicted"/>
<evidence type="ECO:0000313" key="3">
    <source>
        <dbReference type="Proteomes" id="UP000006038"/>
    </source>
</evidence>
<keyword evidence="1" id="KW-0812">Transmembrane</keyword>
<feature type="transmembrane region" description="Helical" evidence="1">
    <location>
        <begin position="216"/>
        <end position="242"/>
    </location>
</feature>
<protein>
    <submittedName>
        <fullName evidence="2">Uncharacterized protein</fullName>
    </submittedName>
</protein>
<accession>J3KTW9</accession>